<feature type="region of interest" description="Disordered" evidence="3">
    <location>
        <begin position="145"/>
        <end position="167"/>
    </location>
</feature>
<keyword evidence="1" id="KW-0808">Transferase</keyword>
<evidence type="ECO:0000256" key="2">
    <source>
        <dbReference type="ARBA" id="ARBA00023315"/>
    </source>
</evidence>
<dbReference type="PROSITE" id="PS51186">
    <property type="entry name" value="GNAT"/>
    <property type="match status" value="1"/>
</dbReference>
<dbReference type="GO" id="GO:0004596">
    <property type="term" value="F:protein-N-terminal amino-acid acetyltransferase activity"/>
    <property type="evidence" value="ECO:0007669"/>
    <property type="project" value="TreeGrafter"/>
</dbReference>
<dbReference type="KEGG" id="bpg:Bathy18g00550"/>
<dbReference type="InterPro" id="IPR051646">
    <property type="entry name" value="NatB_acetyltransferase_subunit"/>
</dbReference>
<dbReference type="GO" id="GO:0031416">
    <property type="term" value="C:NatB complex"/>
    <property type="evidence" value="ECO:0007669"/>
    <property type="project" value="TreeGrafter"/>
</dbReference>
<keyword evidence="6" id="KW-1185">Reference proteome</keyword>
<evidence type="ECO:0000313" key="5">
    <source>
        <dbReference type="EMBL" id="CCO20606.1"/>
    </source>
</evidence>
<organism evidence="5 6">
    <name type="scientific">Bathycoccus prasinos</name>
    <dbReference type="NCBI Taxonomy" id="41875"/>
    <lineage>
        <taxon>Eukaryota</taxon>
        <taxon>Viridiplantae</taxon>
        <taxon>Chlorophyta</taxon>
        <taxon>Mamiellophyceae</taxon>
        <taxon>Mamiellales</taxon>
        <taxon>Bathycoccaceae</taxon>
        <taxon>Bathycoccus</taxon>
    </lineage>
</organism>
<dbReference type="EMBL" id="FO082261">
    <property type="protein sequence ID" value="CCO20606.1"/>
    <property type="molecule type" value="Genomic_DNA"/>
</dbReference>
<keyword evidence="2" id="KW-0012">Acyltransferase</keyword>
<evidence type="ECO:0000313" key="6">
    <source>
        <dbReference type="Proteomes" id="UP000198341"/>
    </source>
</evidence>
<dbReference type="GeneID" id="19010747"/>
<evidence type="ECO:0000256" key="1">
    <source>
        <dbReference type="ARBA" id="ARBA00022679"/>
    </source>
</evidence>
<dbReference type="AlphaFoldDB" id="K8ERC7"/>
<dbReference type="OrthoDB" id="10264728at2759"/>
<protein>
    <submittedName>
        <fullName evidence="5">N-acetyltransferase 5</fullName>
    </submittedName>
</protein>
<dbReference type="SUPFAM" id="SSF55729">
    <property type="entry name" value="Acyl-CoA N-acyltransferases (Nat)"/>
    <property type="match status" value="1"/>
</dbReference>
<dbReference type="PANTHER" id="PTHR45910:SF1">
    <property type="entry name" value="N-ALPHA-ACETYLTRANSFERASE 20"/>
    <property type="match status" value="1"/>
</dbReference>
<proteinExistence type="predicted"/>
<name>K8ERC7_9CHLO</name>
<accession>K8ERC7</accession>
<gene>
    <name evidence="5" type="ordered locus">Bathy18g00550</name>
</gene>
<dbReference type="STRING" id="41875.K8ERC7"/>
<dbReference type="PANTHER" id="PTHR45910">
    <property type="entry name" value="N-ALPHA-ACETYLTRANSFERASE 20"/>
    <property type="match status" value="1"/>
</dbReference>
<evidence type="ECO:0000256" key="3">
    <source>
        <dbReference type="SAM" id="MobiDB-lite"/>
    </source>
</evidence>
<dbReference type="InterPro" id="IPR016181">
    <property type="entry name" value="Acyl_CoA_acyltransferase"/>
</dbReference>
<dbReference type="InterPro" id="IPR000182">
    <property type="entry name" value="GNAT_dom"/>
</dbReference>
<reference evidence="5 6" key="1">
    <citation type="submission" date="2011-10" db="EMBL/GenBank/DDBJ databases">
        <authorList>
            <person name="Genoscope - CEA"/>
        </authorList>
    </citation>
    <scope>NUCLEOTIDE SEQUENCE [LARGE SCALE GENOMIC DNA]</scope>
    <source>
        <strain evidence="5 6">RCC 1105</strain>
    </source>
</reference>
<dbReference type="Proteomes" id="UP000198341">
    <property type="component" value="Chromosome 18"/>
</dbReference>
<feature type="domain" description="N-acetyltransferase" evidence="4">
    <location>
        <begin position="2"/>
        <end position="177"/>
    </location>
</feature>
<dbReference type="CDD" id="cd04301">
    <property type="entry name" value="NAT_SF"/>
    <property type="match status" value="1"/>
</dbReference>
<dbReference type="Gene3D" id="3.40.630.30">
    <property type="match status" value="1"/>
</dbReference>
<dbReference type="RefSeq" id="XP_007508115.1">
    <property type="nucleotide sequence ID" value="XM_007508053.1"/>
</dbReference>
<evidence type="ECO:0000259" key="4">
    <source>
        <dbReference type="PROSITE" id="PS51186"/>
    </source>
</evidence>
<dbReference type="Pfam" id="PF00583">
    <property type="entry name" value="Acetyltransf_1"/>
    <property type="match status" value="1"/>
</dbReference>
<dbReference type="eggNOG" id="KOG3234">
    <property type="taxonomic scope" value="Eukaryota"/>
</dbReference>
<sequence length="201" mass="23243">MTSFRPFTSFDLLKYNLVNTDVLTETYGLSFYLSYLANWPEYFVCAETLNREISGYVMGKSEGKSNLFHGHVTAITVAPSYRRQKLANKLMETLEVVTETFHSEAYFIDLFVRESNENAIQMYRKMGYAAYRRVLGYYAGPSTSSNTDDINDETKNKGNKKGPILGEDALDMRKSTKRDVQKVSVVPARRFEQHPWEIEWH</sequence>